<dbReference type="Proteomes" id="UP000614996">
    <property type="component" value="Unassembled WGS sequence"/>
</dbReference>
<dbReference type="InterPro" id="IPR025363">
    <property type="entry name" value="DUF4267"/>
</dbReference>
<feature type="transmembrane region" description="Helical" evidence="1">
    <location>
        <begin position="53"/>
        <end position="74"/>
    </location>
</feature>
<evidence type="ECO:0000313" key="3">
    <source>
        <dbReference type="Proteomes" id="UP000614996"/>
    </source>
</evidence>
<accession>A0A8J4ENK1</accession>
<evidence type="ECO:0000256" key="1">
    <source>
        <dbReference type="SAM" id="Phobius"/>
    </source>
</evidence>
<organism evidence="2 3">
    <name type="scientific">Actinocatenispora comari</name>
    <dbReference type="NCBI Taxonomy" id="2807577"/>
    <lineage>
        <taxon>Bacteria</taxon>
        <taxon>Bacillati</taxon>
        <taxon>Actinomycetota</taxon>
        <taxon>Actinomycetes</taxon>
        <taxon>Micromonosporales</taxon>
        <taxon>Micromonosporaceae</taxon>
        <taxon>Actinocatenispora</taxon>
    </lineage>
</organism>
<name>A0A8J4ENK1_9ACTN</name>
<dbReference type="AlphaFoldDB" id="A0A8J4ENK1"/>
<reference evidence="3" key="1">
    <citation type="journal article" date="2021" name="Int. J. Syst. Evol. Microbiol.">
        <title>Actinocatenispora comari sp. nov., an endophytic actinomycete isolated from aerial parts of Comarum salesowianum.</title>
        <authorList>
            <person name="Oyunbileg N."/>
            <person name="Iizaka Y."/>
            <person name="Hamada M."/>
            <person name="Davaapurev B.O."/>
            <person name="Fukumoto A."/>
            <person name="Tsetseg B."/>
            <person name="Kato F."/>
            <person name="Tamura T."/>
            <person name="Batkhuu J."/>
            <person name="Anzai Y."/>
        </authorList>
    </citation>
    <scope>NUCLEOTIDE SEQUENCE [LARGE SCALE GENOMIC DNA]</scope>
    <source>
        <strain evidence="3">NUM-2625</strain>
    </source>
</reference>
<dbReference type="EMBL" id="BOPO01000053">
    <property type="protein sequence ID" value="GIL27759.1"/>
    <property type="molecule type" value="Genomic_DNA"/>
</dbReference>
<feature type="transmembrane region" description="Helical" evidence="1">
    <location>
        <begin position="81"/>
        <end position="101"/>
    </location>
</feature>
<feature type="transmembrane region" description="Helical" evidence="1">
    <location>
        <begin position="12"/>
        <end position="33"/>
    </location>
</feature>
<keyword evidence="3" id="KW-1185">Reference proteome</keyword>
<feature type="transmembrane region" description="Helical" evidence="1">
    <location>
        <begin position="107"/>
        <end position="129"/>
    </location>
</feature>
<evidence type="ECO:0008006" key="4">
    <source>
        <dbReference type="Google" id="ProtNLM"/>
    </source>
</evidence>
<dbReference type="RefSeq" id="WP_207125495.1">
    <property type="nucleotide sequence ID" value="NZ_BOPO01000053.1"/>
</dbReference>
<keyword evidence="1" id="KW-1133">Transmembrane helix</keyword>
<gene>
    <name evidence="2" type="ORF">NUM_30130</name>
</gene>
<keyword evidence="1" id="KW-0812">Transmembrane</keyword>
<proteinExistence type="predicted"/>
<keyword evidence="1" id="KW-0472">Membrane</keyword>
<sequence length="141" mass="14175">MSVTPRLTRSTIGTALAVVGSLFIIYVGVSYLLAPQTNAAQFGLPSWPHGSDAAFLSVKGLRDLVSGLVILVVLITASRRALGWVLLAAAVTPIGDMIIVLGHGGSASTAIGVHGSTAVAVLLGAVLLLTAPGRAGRPPTA</sequence>
<protein>
    <recommendedName>
        <fullName evidence="4">Small membrane hydrophobic protein</fullName>
    </recommendedName>
</protein>
<comment type="caution">
    <text evidence="2">The sequence shown here is derived from an EMBL/GenBank/DDBJ whole genome shotgun (WGS) entry which is preliminary data.</text>
</comment>
<evidence type="ECO:0000313" key="2">
    <source>
        <dbReference type="EMBL" id="GIL27759.1"/>
    </source>
</evidence>
<dbReference type="Pfam" id="PF14087">
    <property type="entry name" value="DUF4267"/>
    <property type="match status" value="1"/>
</dbReference>